<dbReference type="EMBL" id="LWHQ01000011">
    <property type="protein sequence ID" value="OAS26327.1"/>
    <property type="molecule type" value="Genomic_DNA"/>
</dbReference>
<feature type="region of interest" description="Disordered" evidence="1">
    <location>
        <begin position="96"/>
        <end position="118"/>
    </location>
</feature>
<name>A0A179SEN1_9HYPH</name>
<gene>
    <name evidence="2" type="ORF">A5481_06325</name>
</gene>
<evidence type="ECO:0000256" key="1">
    <source>
        <dbReference type="SAM" id="MobiDB-lite"/>
    </source>
</evidence>
<dbReference type="Proteomes" id="UP000078316">
    <property type="component" value="Unassembled WGS sequence"/>
</dbReference>
<dbReference type="RefSeq" id="WP_048432266.1">
    <property type="nucleotide sequence ID" value="NZ_LWHQ01000011.1"/>
</dbReference>
<dbReference type="AlphaFoldDB" id="A0A179SEN1"/>
<accession>A0A179SEN1</accession>
<sequence>MGEASLKAQWMRAQVALVRAGGLAPIFEDISDHALGILLLTMREFAEILPSEVTLQERYELVLWLYGWGYLRILARPDGSFQLIKALPQDVGQQRPIMTSEGIQRPSQQALEADPETI</sequence>
<reference evidence="2 3" key="1">
    <citation type="submission" date="2016-04" db="EMBL/GenBank/DDBJ databases">
        <authorList>
            <person name="Evans L.H."/>
            <person name="Alamgir A."/>
            <person name="Owens N."/>
            <person name="Weber N.D."/>
            <person name="Virtaneva K."/>
            <person name="Barbian K."/>
            <person name="Babar A."/>
            <person name="Rosenke K."/>
        </authorList>
    </citation>
    <scope>NUCLEOTIDE SEQUENCE [LARGE SCALE GENOMIC DNA]</scope>
    <source>
        <strain evidence="2 3">PMB02</strain>
    </source>
</reference>
<dbReference type="STRING" id="427683.A5481_06325"/>
<proteinExistence type="predicted"/>
<organism evidence="2 3">
    <name type="scientific">Methylobacterium platani</name>
    <dbReference type="NCBI Taxonomy" id="427683"/>
    <lineage>
        <taxon>Bacteria</taxon>
        <taxon>Pseudomonadati</taxon>
        <taxon>Pseudomonadota</taxon>
        <taxon>Alphaproteobacteria</taxon>
        <taxon>Hyphomicrobiales</taxon>
        <taxon>Methylobacteriaceae</taxon>
        <taxon>Methylobacterium</taxon>
    </lineage>
</organism>
<protein>
    <submittedName>
        <fullName evidence="2">Uncharacterized protein</fullName>
    </submittedName>
</protein>
<evidence type="ECO:0000313" key="3">
    <source>
        <dbReference type="Proteomes" id="UP000078316"/>
    </source>
</evidence>
<comment type="caution">
    <text evidence="2">The sequence shown here is derived from an EMBL/GenBank/DDBJ whole genome shotgun (WGS) entry which is preliminary data.</text>
</comment>
<feature type="compositionally biased region" description="Polar residues" evidence="1">
    <location>
        <begin position="101"/>
        <end position="110"/>
    </location>
</feature>
<evidence type="ECO:0000313" key="2">
    <source>
        <dbReference type="EMBL" id="OAS26327.1"/>
    </source>
</evidence>